<dbReference type="SMART" id="SM00589">
    <property type="entry name" value="PRY"/>
    <property type="match status" value="1"/>
</dbReference>
<evidence type="ECO:0000256" key="4">
    <source>
        <dbReference type="ARBA" id="ARBA00022771"/>
    </source>
</evidence>
<organism evidence="12 13">
    <name type="scientific">Eublepharis macularius</name>
    <name type="common">Leopard gecko</name>
    <name type="synonym">Cyrtodactylus macularius</name>
    <dbReference type="NCBI Taxonomy" id="481883"/>
    <lineage>
        <taxon>Eukaryota</taxon>
        <taxon>Metazoa</taxon>
        <taxon>Chordata</taxon>
        <taxon>Craniata</taxon>
        <taxon>Vertebrata</taxon>
        <taxon>Euteleostomi</taxon>
        <taxon>Lepidosauria</taxon>
        <taxon>Squamata</taxon>
        <taxon>Bifurcata</taxon>
        <taxon>Gekkota</taxon>
        <taxon>Eublepharidae</taxon>
        <taxon>Eublepharinae</taxon>
        <taxon>Eublepharis</taxon>
    </lineage>
</organism>
<evidence type="ECO:0000259" key="10">
    <source>
        <dbReference type="PROSITE" id="PS50119"/>
    </source>
</evidence>
<dbReference type="Gene3D" id="3.30.40.10">
    <property type="entry name" value="Zinc/RING finger domain, C3HC4 (zinc finger)"/>
    <property type="match status" value="1"/>
</dbReference>
<dbReference type="AlphaFoldDB" id="A0AA97J691"/>
<dbReference type="FunFam" id="2.60.120.920:FF:000004">
    <property type="entry name" value="Butyrophilin subfamily 1 member A1"/>
    <property type="match status" value="1"/>
</dbReference>
<sequence>MASESHSTDMEREVTCPICLDCLTDPVTMDCGHNFCRDCINSYCEAWKELGELECPVCKAKIQEGNFQCNWQLANVVEKIKQMPHNPVRDICLRHKKKLHLFCKDDEELVCWICERSPEHRGHKALILKEAARPYKNQIHSCLKTVRNERDKIQAYKVDAEKESHSLLERTESERQKTVAEFRQLHQFLDEQEELLLAQMEEAEKEITREMDECLARLSRELSLLESLIWEMEEKIQQPDVDLLLDIRSTLQRYEKDEQFEKPVVFPPELKWKIWDCWDICSFLKGIIKQFKDMLVLGCQLQKANVTLDPDTAHPQLILSEDLRSVRMGDKAQDLPNNPERFDFRPLLLGSKGFTAGRHYWEVDVGREEGWAVGVTRKSVRRKGSITFSPEGGIWAVEKWAGEHYALNYPQFSPLSLSSEPKRIRVYLNYDERRVTFYDADTAVPLYTFSEASFSGQIIFPFFWVRNKAHLKLFP</sequence>
<protein>
    <submittedName>
        <fullName evidence="13">Tripartite motif-containing protein 10-like</fullName>
    </submittedName>
</protein>
<evidence type="ECO:0000256" key="6">
    <source>
        <dbReference type="ARBA" id="ARBA00034460"/>
    </source>
</evidence>
<evidence type="ECO:0000256" key="5">
    <source>
        <dbReference type="ARBA" id="ARBA00022833"/>
    </source>
</evidence>
<dbReference type="InterPro" id="IPR017907">
    <property type="entry name" value="Znf_RING_CS"/>
</dbReference>
<comment type="function">
    <text evidence="6">Neurotoxin that produces dose-dependent hypolocomotion and hyperalgesia in mice. May directly act on the central nervous system, as it is 6500-fold more potent when administered intracerebroventricularly than intraperitoneal.</text>
</comment>
<feature type="domain" description="B30.2/SPRY" evidence="11">
    <location>
        <begin position="286"/>
        <end position="475"/>
    </location>
</feature>
<dbReference type="Gene3D" id="3.30.160.60">
    <property type="entry name" value="Classic Zinc Finger"/>
    <property type="match status" value="1"/>
</dbReference>
<feature type="domain" description="B box-type" evidence="10">
    <location>
        <begin position="91"/>
        <end position="128"/>
    </location>
</feature>
<gene>
    <name evidence="13" type="primary">LOC129327345</name>
</gene>
<dbReference type="InterPro" id="IPR013320">
    <property type="entry name" value="ConA-like_dom_sf"/>
</dbReference>
<dbReference type="InterPro" id="IPR001870">
    <property type="entry name" value="B30.2/SPRY"/>
</dbReference>
<keyword evidence="3" id="KW-0479">Metal-binding</keyword>
<dbReference type="InterPro" id="IPR001841">
    <property type="entry name" value="Znf_RING"/>
</dbReference>
<dbReference type="PROSITE" id="PS50089">
    <property type="entry name" value="ZF_RING_2"/>
    <property type="match status" value="1"/>
</dbReference>
<evidence type="ECO:0000256" key="8">
    <source>
        <dbReference type="SAM" id="Coils"/>
    </source>
</evidence>
<keyword evidence="2" id="KW-0800">Toxin</keyword>
<reference evidence="13" key="1">
    <citation type="submission" date="2025-08" db="UniProtKB">
        <authorList>
            <consortium name="RefSeq"/>
        </authorList>
    </citation>
    <scope>IDENTIFICATION</scope>
    <source>
        <tissue evidence="13">Blood</tissue>
    </source>
</reference>
<evidence type="ECO:0000313" key="12">
    <source>
        <dbReference type="Proteomes" id="UP001190640"/>
    </source>
</evidence>
<evidence type="ECO:0000256" key="1">
    <source>
        <dbReference type="ARBA" id="ARBA00009651"/>
    </source>
</evidence>
<dbReference type="CDD" id="cd12888">
    <property type="entry name" value="SPRY_PRY_TRIM7_like"/>
    <property type="match status" value="1"/>
</dbReference>
<dbReference type="InterPro" id="IPR003879">
    <property type="entry name" value="Butyrophylin_SPRY"/>
</dbReference>
<keyword evidence="2" id="KW-0528">Neurotoxin</keyword>
<dbReference type="GO" id="GO:0008270">
    <property type="term" value="F:zinc ion binding"/>
    <property type="evidence" value="ECO:0007669"/>
    <property type="project" value="UniProtKB-KW"/>
</dbReference>
<dbReference type="SMART" id="SM00184">
    <property type="entry name" value="RING"/>
    <property type="match status" value="1"/>
</dbReference>
<dbReference type="InterPro" id="IPR043136">
    <property type="entry name" value="B30.2/SPRY_sf"/>
</dbReference>
<dbReference type="InterPro" id="IPR013083">
    <property type="entry name" value="Znf_RING/FYVE/PHD"/>
</dbReference>
<keyword evidence="5" id="KW-0862">Zinc</keyword>
<evidence type="ECO:0000313" key="13">
    <source>
        <dbReference type="RefSeq" id="XP_054831882.1"/>
    </source>
</evidence>
<feature type="domain" description="RING-type" evidence="9">
    <location>
        <begin position="16"/>
        <end position="59"/>
    </location>
</feature>
<dbReference type="InterPro" id="IPR050143">
    <property type="entry name" value="TRIM/RBCC"/>
</dbReference>
<dbReference type="InterPro" id="IPR000315">
    <property type="entry name" value="Znf_B-box"/>
</dbReference>
<dbReference type="PROSITE" id="PS50119">
    <property type="entry name" value="ZF_BBOX"/>
    <property type="match status" value="1"/>
</dbReference>
<evidence type="ECO:0000256" key="7">
    <source>
        <dbReference type="PROSITE-ProRule" id="PRU00024"/>
    </source>
</evidence>
<dbReference type="PROSITE" id="PS50188">
    <property type="entry name" value="B302_SPRY"/>
    <property type="match status" value="1"/>
</dbReference>
<dbReference type="KEGG" id="emc:129327345"/>
<evidence type="ECO:0000259" key="9">
    <source>
        <dbReference type="PROSITE" id="PS50089"/>
    </source>
</evidence>
<keyword evidence="4 7" id="KW-0863">Zinc-finger</keyword>
<dbReference type="Pfam" id="PF00643">
    <property type="entry name" value="zf-B_box"/>
    <property type="match status" value="1"/>
</dbReference>
<evidence type="ECO:0000256" key="3">
    <source>
        <dbReference type="ARBA" id="ARBA00022723"/>
    </source>
</evidence>
<dbReference type="SUPFAM" id="SSF49899">
    <property type="entry name" value="Concanavalin A-like lectins/glucanases"/>
    <property type="match status" value="1"/>
</dbReference>
<dbReference type="Pfam" id="PF15227">
    <property type="entry name" value="zf-C3HC4_4"/>
    <property type="match status" value="1"/>
</dbReference>
<dbReference type="PROSITE" id="PS00518">
    <property type="entry name" value="ZF_RING_1"/>
    <property type="match status" value="1"/>
</dbReference>
<evidence type="ECO:0000256" key="2">
    <source>
        <dbReference type="ARBA" id="ARBA00022699"/>
    </source>
</evidence>
<dbReference type="InterPro" id="IPR003877">
    <property type="entry name" value="SPRY_dom"/>
</dbReference>
<dbReference type="SMART" id="SM00449">
    <property type="entry name" value="SPRY"/>
    <property type="match status" value="1"/>
</dbReference>
<feature type="coiled-coil region" evidence="8">
    <location>
        <begin position="143"/>
        <end position="235"/>
    </location>
</feature>
<dbReference type="SUPFAM" id="SSF57845">
    <property type="entry name" value="B-box zinc-binding domain"/>
    <property type="match status" value="1"/>
</dbReference>
<dbReference type="SMART" id="SM00336">
    <property type="entry name" value="BBOX"/>
    <property type="match status" value="1"/>
</dbReference>
<name>A0AA97J691_EUBMA</name>
<dbReference type="Pfam" id="PF00622">
    <property type="entry name" value="SPRY"/>
    <property type="match status" value="1"/>
</dbReference>
<accession>A0AA97J691</accession>
<keyword evidence="8" id="KW-0175">Coiled coil</keyword>
<dbReference type="RefSeq" id="XP_054831882.1">
    <property type="nucleotide sequence ID" value="XM_054975907.1"/>
</dbReference>
<dbReference type="SUPFAM" id="SSF57850">
    <property type="entry name" value="RING/U-box"/>
    <property type="match status" value="1"/>
</dbReference>
<keyword evidence="12" id="KW-1185">Reference proteome</keyword>
<dbReference type="GeneID" id="129327345"/>
<evidence type="ECO:0000259" key="11">
    <source>
        <dbReference type="PROSITE" id="PS50188"/>
    </source>
</evidence>
<dbReference type="InterPro" id="IPR006574">
    <property type="entry name" value="PRY"/>
</dbReference>
<proteinExistence type="inferred from homology"/>
<comment type="similarity">
    <text evidence="1">Belongs to the ohanin/vespryn family.</text>
</comment>
<dbReference type="Pfam" id="PF13765">
    <property type="entry name" value="PRY"/>
    <property type="match status" value="1"/>
</dbReference>
<dbReference type="PANTHER" id="PTHR24103">
    <property type="entry name" value="E3 UBIQUITIN-PROTEIN LIGASE TRIM"/>
    <property type="match status" value="1"/>
</dbReference>
<dbReference type="Proteomes" id="UP001190640">
    <property type="component" value="Chromosome 4"/>
</dbReference>
<dbReference type="PRINTS" id="PR01407">
    <property type="entry name" value="BUTYPHLNCDUF"/>
</dbReference>
<dbReference type="Gene3D" id="2.60.120.920">
    <property type="match status" value="1"/>
</dbReference>